<feature type="binding site" evidence="8">
    <location>
        <position position="7"/>
    </location>
    <ligand>
        <name>Mg(2+)</name>
        <dbReference type="ChEBI" id="CHEBI:18420"/>
    </ligand>
</feature>
<comment type="cofactor">
    <cofactor evidence="1 8">
        <name>Mg(2+)</name>
        <dbReference type="ChEBI" id="CHEBI:18420"/>
    </cofactor>
</comment>
<keyword evidence="5 8" id="KW-0378">Hydrolase</keyword>
<dbReference type="OrthoDB" id="7188375at2"/>
<dbReference type="Pfam" id="PF01850">
    <property type="entry name" value="PIN"/>
    <property type="match status" value="1"/>
</dbReference>
<gene>
    <name evidence="8" type="primary">vapC</name>
    <name evidence="10" type="ordered locus">Bresu_0465</name>
</gene>
<protein>
    <recommendedName>
        <fullName evidence="8">Ribonuclease VapC</fullName>
        <shortName evidence="8">RNase VapC</shortName>
        <ecNumber evidence="8">3.1.-.-</ecNumber>
    </recommendedName>
    <alternativeName>
        <fullName evidence="8">Toxin VapC</fullName>
    </alternativeName>
</protein>
<dbReference type="EC" id="3.1.-.-" evidence="8"/>
<dbReference type="AlphaFoldDB" id="D9QKF4"/>
<dbReference type="STRING" id="633149.Bresu_0465"/>
<dbReference type="GO" id="GO:0016787">
    <property type="term" value="F:hydrolase activity"/>
    <property type="evidence" value="ECO:0007669"/>
    <property type="project" value="UniProtKB-KW"/>
</dbReference>
<accession>D9QKF4</accession>
<evidence type="ECO:0000256" key="7">
    <source>
        <dbReference type="ARBA" id="ARBA00038093"/>
    </source>
</evidence>
<evidence type="ECO:0000256" key="4">
    <source>
        <dbReference type="ARBA" id="ARBA00022723"/>
    </source>
</evidence>
<dbReference type="BioCyc" id="BSUB633149:G1GM8-463-MONOMER"/>
<dbReference type="GO" id="GO:0000287">
    <property type="term" value="F:magnesium ion binding"/>
    <property type="evidence" value="ECO:0007669"/>
    <property type="project" value="UniProtKB-UniRule"/>
</dbReference>
<sequence length="152" mass="16605">MVVLALDTSEIVAALRRRPRYDRRCFDQARHEGVPLLISAIVVHELVRGASISQQPAENTALVERYLRDFETIDFTTDDAASSGRLSSELRAAGTPIGDIDTLIAGQALARSWTLVTRNVRHFGRVPGLSLIDWSIGPDPLSAEEIAGRVNG</sequence>
<evidence type="ECO:0000256" key="5">
    <source>
        <dbReference type="ARBA" id="ARBA00022801"/>
    </source>
</evidence>
<dbReference type="CDD" id="cd18745">
    <property type="entry name" value="PIN_VapC4-5_FitB-like"/>
    <property type="match status" value="1"/>
</dbReference>
<keyword evidence="4 8" id="KW-0479">Metal-binding</keyword>
<dbReference type="PANTHER" id="PTHR33653">
    <property type="entry name" value="RIBONUCLEASE VAPC2"/>
    <property type="match status" value="1"/>
</dbReference>
<dbReference type="SUPFAM" id="SSF88723">
    <property type="entry name" value="PIN domain-like"/>
    <property type="match status" value="1"/>
</dbReference>
<dbReference type="InterPro" id="IPR002716">
    <property type="entry name" value="PIN_dom"/>
</dbReference>
<evidence type="ECO:0000256" key="8">
    <source>
        <dbReference type="HAMAP-Rule" id="MF_00265"/>
    </source>
</evidence>
<dbReference type="GO" id="GO:0090729">
    <property type="term" value="F:toxin activity"/>
    <property type="evidence" value="ECO:0007669"/>
    <property type="project" value="UniProtKB-KW"/>
</dbReference>
<evidence type="ECO:0000259" key="9">
    <source>
        <dbReference type="Pfam" id="PF01850"/>
    </source>
</evidence>
<keyword evidence="3 8" id="KW-0540">Nuclease</keyword>
<organism evidence="10 11">
    <name type="scientific">Brevundimonas subvibrioides (strain ATCC 15264 / DSM 4735 / LMG 14903 / NBRC 16000 / CB 81)</name>
    <name type="common">Caulobacter subvibrioides</name>
    <dbReference type="NCBI Taxonomy" id="633149"/>
    <lineage>
        <taxon>Bacteria</taxon>
        <taxon>Pseudomonadati</taxon>
        <taxon>Pseudomonadota</taxon>
        <taxon>Alphaproteobacteria</taxon>
        <taxon>Caulobacterales</taxon>
        <taxon>Caulobacteraceae</taxon>
        <taxon>Brevundimonas</taxon>
    </lineage>
</organism>
<keyword evidence="2 8" id="KW-1277">Toxin-antitoxin system</keyword>
<dbReference type="RefSeq" id="WP_013267883.1">
    <property type="nucleotide sequence ID" value="NC_014375.1"/>
</dbReference>
<dbReference type="Proteomes" id="UP000002696">
    <property type="component" value="Chromosome"/>
</dbReference>
<keyword evidence="11" id="KW-1185">Reference proteome</keyword>
<evidence type="ECO:0000256" key="3">
    <source>
        <dbReference type="ARBA" id="ARBA00022722"/>
    </source>
</evidence>
<dbReference type="eggNOG" id="COG1487">
    <property type="taxonomic scope" value="Bacteria"/>
</dbReference>
<evidence type="ECO:0000313" key="10">
    <source>
        <dbReference type="EMBL" id="ADK99779.1"/>
    </source>
</evidence>
<keyword evidence="6 8" id="KW-0460">Magnesium</keyword>
<dbReference type="InterPro" id="IPR050556">
    <property type="entry name" value="Type_II_TA_system_RNase"/>
</dbReference>
<evidence type="ECO:0000256" key="6">
    <source>
        <dbReference type="ARBA" id="ARBA00022842"/>
    </source>
</evidence>
<keyword evidence="8" id="KW-0800">Toxin</keyword>
<comment type="similarity">
    <text evidence="7 8">Belongs to the PINc/VapC protein family.</text>
</comment>
<dbReference type="InterPro" id="IPR029060">
    <property type="entry name" value="PIN-like_dom_sf"/>
</dbReference>
<dbReference type="HAMAP" id="MF_00265">
    <property type="entry name" value="VapC_Nob1"/>
    <property type="match status" value="1"/>
</dbReference>
<feature type="binding site" evidence="8">
    <location>
        <position position="101"/>
    </location>
    <ligand>
        <name>Mg(2+)</name>
        <dbReference type="ChEBI" id="CHEBI:18420"/>
    </ligand>
</feature>
<dbReference type="Gene3D" id="3.40.50.1010">
    <property type="entry name" value="5'-nuclease"/>
    <property type="match status" value="1"/>
</dbReference>
<reference evidence="11" key="1">
    <citation type="journal article" date="2011" name="J. Bacteriol.">
        <title>Genome sequences of eight morphologically diverse alphaproteobacteria.</title>
        <authorList>
            <consortium name="US DOE Joint Genome Institute"/>
            <person name="Brown P.J."/>
            <person name="Kysela D.T."/>
            <person name="Buechlein A."/>
            <person name="Hemmerich C."/>
            <person name="Brun Y.V."/>
        </authorList>
    </citation>
    <scope>NUCLEOTIDE SEQUENCE [LARGE SCALE GENOMIC DNA]</scope>
    <source>
        <strain evidence="11">ATCC 15264 / DSM 4735 / LMG 14903 / NBRC 16000 / CB 81</strain>
    </source>
</reference>
<dbReference type="GO" id="GO:0004540">
    <property type="term" value="F:RNA nuclease activity"/>
    <property type="evidence" value="ECO:0007669"/>
    <property type="project" value="InterPro"/>
</dbReference>
<dbReference type="PANTHER" id="PTHR33653:SF1">
    <property type="entry name" value="RIBONUCLEASE VAPC2"/>
    <property type="match status" value="1"/>
</dbReference>
<feature type="domain" description="PIN" evidence="9">
    <location>
        <begin position="6"/>
        <end position="127"/>
    </location>
</feature>
<proteinExistence type="inferred from homology"/>
<dbReference type="KEGG" id="bsb:Bresu_0465"/>
<comment type="function">
    <text evidence="8">Toxic component of a toxin-antitoxin (TA) system. An RNase.</text>
</comment>
<evidence type="ECO:0000256" key="1">
    <source>
        <dbReference type="ARBA" id="ARBA00001946"/>
    </source>
</evidence>
<evidence type="ECO:0000256" key="2">
    <source>
        <dbReference type="ARBA" id="ARBA00022649"/>
    </source>
</evidence>
<evidence type="ECO:0000313" key="11">
    <source>
        <dbReference type="Proteomes" id="UP000002696"/>
    </source>
</evidence>
<name>D9QKF4_BRESC</name>
<dbReference type="InParanoid" id="D9QKF4"/>
<dbReference type="HOGENOM" id="CLU_118482_5_3_5"/>
<dbReference type="EMBL" id="CP002102">
    <property type="protein sequence ID" value="ADK99779.1"/>
    <property type="molecule type" value="Genomic_DNA"/>
</dbReference>
<dbReference type="InterPro" id="IPR022907">
    <property type="entry name" value="VapC_family"/>
</dbReference>